<comment type="caution">
    <text evidence="8">The sequence shown here is derived from an EMBL/GenBank/DDBJ whole genome shotgun (WGS) entry which is preliminary data.</text>
</comment>
<dbReference type="RefSeq" id="WP_192750002.1">
    <property type="nucleotide sequence ID" value="NZ_BAABJL010000060.1"/>
</dbReference>
<comment type="similarity">
    <text evidence="1 6">Belongs to the glycosyl hydrolase 43 family.</text>
</comment>
<name>A0A927MVV3_9ACTN</name>
<dbReference type="Pfam" id="PF04616">
    <property type="entry name" value="Glyco_hydro_43"/>
    <property type="match status" value="1"/>
</dbReference>
<dbReference type="CDD" id="cd08999">
    <property type="entry name" value="GH43_ABN-like"/>
    <property type="match status" value="1"/>
</dbReference>
<dbReference type="InterPro" id="IPR023296">
    <property type="entry name" value="Glyco_hydro_beta-prop_sf"/>
</dbReference>
<dbReference type="Proteomes" id="UP000638648">
    <property type="component" value="Unassembled WGS sequence"/>
</dbReference>
<evidence type="ECO:0000256" key="6">
    <source>
        <dbReference type="RuleBase" id="RU361187"/>
    </source>
</evidence>
<gene>
    <name evidence="8" type="ORF">HEB94_002591</name>
</gene>
<evidence type="ECO:0000313" key="9">
    <source>
        <dbReference type="Proteomes" id="UP000638648"/>
    </source>
</evidence>
<keyword evidence="3 6" id="KW-0326">Glycosidase</keyword>
<evidence type="ECO:0000256" key="5">
    <source>
        <dbReference type="PIRSR" id="PIRSR606710-2"/>
    </source>
</evidence>
<evidence type="ECO:0000256" key="2">
    <source>
        <dbReference type="ARBA" id="ARBA00022801"/>
    </source>
</evidence>
<dbReference type="GO" id="GO:0004553">
    <property type="term" value="F:hydrolase activity, hydrolyzing O-glycosyl compounds"/>
    <property type="evidence" value="ECO:0007669"/>
    <property type="project" value="InterPro"/>
</dbReference>
<dbReference type="PANTHER" id="PTHR42812:SF5">
    <property type="entry name" value="ENDO-ARABINASE"/>
    <property type="match status" value="1"/>
</dbReference>
<keyword evidence="2 6" id="KW-0378">Hydrolase</keyword>
<keyword evidence="9" id="KW-1185">Reference proteome</keyword>
<feature type="region of interest" description="Disordered" evidence="7">
    <location>
        <begin position="130"/>
        <end position="155"/>
    </location>
</feature>
<dbReference type="SUPFAM" id="SSF75005">
    <property type="entry name" value="Arabinanase/levansucrase/invertase"/>
    <property type="match status" value="1"/>
</dbReference>
<organism evidence="8 9">
    <name type="scientific">Actinopolymorpha pittospori</name>
    <dbReference type="NCBI Taxonomy" id="648752"/>
    <lineage>
        <taxon>Bacteria</taxon>
        <taxon>Bacillati</taxon>
        <taxon>Actinomycetota</taxon>
        <taxon>Actinomycetes</taxon>
        <taxon>Propionibacteriales</taxon>
        <taxon>Actinopolymorphaceae</taxon>
        <taxon>Actinopolymorpha</taxon>
    </lineage>
</organism>
<dbReference type="EMBL" id="JADBEM010000001">
    <property type="protein sequence ID" value="MBE1605743.1"/>
    <property type="molecule type" value="Genomic_DNA"/>
</dbReference>
<proteinExistence type="inferred from homology"/>
<feature type="active site" description="Proton donor" evidence="4">
    <location>
        <position position="214"/>
    </location>
</feature>
<evidence type="ECO:0000256" key="1">
    <source>
        <dbReference type="ARBA" id="ARBA00009865"/>
    </source>
</evidence>
<dbReference type="InterPro" id="IPR051795">
    <property type="entry name" value="Glycosyl_Hydrlase_43"/>
</dbReference>
<reference evidence="8" key="1">
    <citation type="submission" date="2020-10" db="EMBL/GenBank/DDBJ databases">
        <title>Sequencing the genomes of 1000 actinobacteria strains.</title>
        <authorList>
            <person name="Klenk H.-P."/>
        </authorList>
    </citation>
    <scope>NUCLEOTIDE SEQUENCE</scope>
    <source>
        <strain evidence="8">DSM 45354</strain>
    </source>
</reference>
<dbReference type="AlphaFoldDB" id="A0A927MVV3"/>
<accession>A0A927MVV3</accession>
<evidence type="ECO:0000256" key="7">
    <source>
        <dbReference type="SAM" id="MobiDB-lite"/>
    </source>
</evidence>
<dbReference type="InterPro" id="IPR006710">
    <property type="entry name" value="Glyco_hydro_43"/>
</dbReference>
<feature type="active site" description="Proton acceptor" evidence="4">
    <location>
        <position position="42"/>
    </location>
</feature>
<dbReference type="PANTHER" id="PTHR42812">
    <property type="entry name" value="BETA-XYLOSIDASE"/>
    <property type="match status" value="1"/>
</dbReference>
<sequence>MSRRTVLAASGGAAALTVIGRTAYAAPRRGYQNPVESTSHADPAVLHADGAFYLYSTNGSMGTMPVLTSPDLVSWTEVGNGMPVIADWSVSGRHWAPEVIRVGRDRYLSYYTARRADIAQQAVSVAVSDSPLGPFSDDRSTPLVGQSDEGGSIDSSPFRDHDGSLWLLWKNDGNAAGLPSYIYLQRLSDDGLELQGEPQRIIGMDQSYETYTIEGPSVIMHRGTYYCFYSTGQYWNDSYGVCWATAPRITGPWTKPGDGPIMISNDVATGPGHGMPIKVGPHWWYVYHAWEPDGEPEGRLIWLSRLTFGGDGPVIDGPHVDNPFRPIV</sequence>
<protein>
    <submittedName>
        <fullName evidence="8">Beta-xylosidase</fullName>
    </submittedName>
</protein>
<evidence type="ECO:0000313" key="8">
    <source>
        <dbReference type="EMBL" id="MBE1605743.1"/>
    </source>
</evidence>
<evidence type="ECO:0000256" key="4">
    <source>
        <dbReference type="PIRSR" id="PIRSR606710-1"/>
    </source>
</evidence>
<dbReference type="Gene3D" id="2.115.10.20">
    <property type="entry name" value="Glycosyl hydrolase domain, family 43"/>
    <property type="match status" value="1"/>
</dbReference>
<evidence type="ECO:0000256" key="3">
    <source>
        <dbReference type="ARBA" id="ARBA00023295"/>
    </source>
</evidence>
<dbReference type="GO" id="GO:0005975">
    <property type="term" value="P:carbohydrate metabolic process"/>
    <property type="evidence" value="ECO:0007669"/>
    <property type="project" value="InterPro"/>
</dbReference>
<feature type="site" description="Important for catalytic activity, responsible for pKa modulation of the active site Glu and correct orientation of both the proton donor and substrate" evidence="5">
    <location>
        <position position="154"/>
    </location>
</feature>